<name>A0ABT8RFN0_9BACT</name>
<dbReference type="PANTHER" id="PTHR22749">
    <property type="entry name" value="RIBOFLAVIN KINASE/FMN ADENYLYLTRANSFERASE"/>
    <property type="match status" value="1"/>
</dbReference>
<dbReference type="NCBIfam" id="TIGR00083">
    <property type="entry name" value="ribF"/>
    <property type="match status" value="1"/>
</dbReference>
<dbReference type="InterPro" id="IPR014729">
    <property type="entry name" value="Rossmann-like_a/b/a_fold"/>
</dbReference>
<dbReference type="Pfam" id="PF06574">
    <property type="entry name" value="FAD_syn"/>
    <property type="match status" value="1"/>
</dbReference>
<dbReference type="EMBL" id="JAUKPO010000038">
    <property type="protein sequence ID" value="MDO1450917.1"/>
    <property type="molecule type" value="Genomic_DNA"/>
</dbReference>
<dbReference type="InterPro" id="IPR002606">
    <property type="entry name" value="Riboflavin_kinase_bac"/>
</dbReference>
<comment type="catalytic activity">
    <reaction evidence="13 15">
        <text>riboflavin + ATP = FMN + ADP + H(+)</text>
        <dbReference type="Rhea" id="RHEA:14357"/>
        <dbReference type="ChEBI" id="CHEBI:15378"/>
        <dbReference type="ChEBI" id="CHEBI:30616"/>
        <dbReference type="ChEBI" id="CHEBI:57986"/>
        <dbReference type="ChEBI" id="CHEBI:58210"/>
        <dbReference type="ChEBI" id="CHEBI:456216"/>
        <dbReference type="EC" id="2.7.1.26"/>
    </reaction>
</comment>
<comment type="caution">
    <text evidence="17">The sequence shown here is derived from an EMBL/GenBank/DDBJ whole genome shotgun (WGS) entry which is preliminary data.</text>
</comment>
<evidence type="ECO:0000256" key="2">
    <source>
        <dbReference type="ARBA" id="ARBA00004726"/>
    </source>
</evidence>
<dbReference type="InterPro" id="IPR023468">
    <property type="entry name" value="Riboflavin_kinase"/>
</dbReference>
<evidence type="ECO:0000256" key="1">
    <source>
        <dbReference type="ARBA" id="ARBA00002121"/>
    </source>
</evidence>
<evidence type="ECO:0000256" key="11">
    <source>
        <dbReference type="ARBA" id="ARBA00022840"/>
    </source>
</evidence>
<evidence type="ECO:0000256" key="15">
    <source>
        <dbReference type="PIRNR" id="PIRNR004491"/>
    </source>
</evidence>
<keyword evidence="12" id="KW-0511">Multifunctional enzyme</keyword>
<comment type="catalytic activity">
    <reaction evidence="14 15">
        <text>FMN + ATP + H(+) = FAD + diphosphate</text>
        <dbReference type="Rhea" id="RHEA:17237"/>
        <dbReference type="ChEBI" id="CHEBI:15378"/>
        <dbReference type="ChEBI" id="CHEBI:30616"/>
        <dbReference type="ChEBI" id="CHEBI:33019"/>
        <dbReference type="ChEBI" id="CHEBI:57692"/>
        <dbReference type="ChEBI" id="CHEBI:58210"/>
        <dbReference type="EC" id="2.7.7.2"/>
    </reaction>
</comment>
<dbReference type="Gene3D" id="3.40.50.620">
    <property type="entry name" value="HUPs"/>
    <property type="match status" value="1"/>
</dbReference>
<accession>A0ABT8RFN0</accession>
<dbReference type="InterPro" id="IPR023465">
    <property type="entry name" value="Riboflavin_kinase_dom_sf"/>
</dbReference>
<dbReference type="Gene3D" id="2.40.30.30">
    <property type="entry name" value="Riboflavin kinase-like"/>
    <property type="match status" value="1"/>
</dbReference>
<feature type="domain" description="Riboflavin kinase" evidence="16">
    <location>
        <begin position="183"/>
        <end position="308"/>
    </location>
</feature>
<evidence type="ECO:0000259" key="16">
    <source>
        <dbReference type="SMART" id="SM00904"/>
    </source>
</evidence>
<keyword evidence="11 15" id="KW-0067">ATP-binding</keyword>
<dbReference type="PIRSF" id="PIRSF004491">
    <property type="entry name" value="FAD_Synth"/>
    <property type="match status" value="1"/>
</dbReference>
<evidence type="ECO:0000256" key="5">
    <source>
        <dbReference type="ARBA" id="ARBA00022643"/>
    </source>
</evidence>
<keyword evidence="9 15" id="KW-0418">Kinase</keyword>
<evidence type="ECO:0000256" key="3">
    <source>
        <dbReference type="ARBA" id="ARBA00005201"/>
    </source>
</evidence>
<dbReference type="SUPFAM" id="SSF52374">
    <property type="entry name" value="Nucleotidylyl transferase"/>
    <property type="match status" value="1"/>
</dbReference>
<dbReference type="NCBIfam" id="NF004160">
    <property type="entry name" value="PRK05627.1-3"/>
    <property type="match status" value="1"/>
</dbReference>
<evidence type="ECO:0000256" key="4">
    <source>
        <dbReference type="ARBA" id="ARBA00022630"/>
    </source>
</evidence>
<evidence type="ECO:0000256" key="7">
    <source>
        <dbReference type="ARBA" id="ARBA00022695"/>
    </source>
</evidence>
<dbReference type="SUPFAM" id="SSF82114">
    <property type="entry name" value="Riboflavin kinase-like"/>
    <property type="match status" value="1"/>
</dbReference>
<dbReference type="SMART" id="SM00904">
    <property type="entry name" value="Flavokinase"/>
    <property type="match status" value="1"/>
</dbReference>
<dbReference type="Pfam" id="PF01687">
    <property type="entry name" value="Flavokinase"/>
    <property type="match status" value="1"/>
</dbReference>
<evidence type="ECO:0000313" key="17">
    <source>
        <dbReference type="EMBL" id="MDO1450917.1"/>
    </source>
</evidence>
<dbReference type="Proteomes" id="UP001168528">
    <property type="component" value="Unassembled WGS sequence"/>
</dbReference>
<dbReference type="InterPro" id="IPR015864">
    <property type="entry name" value="FAD_synthase"/>
</dbReference>
<comment type="pathway">
    <text evidence="2 15">Cofactor biosynthesis; FAD biosynthesis; FAD from FMN: step 1/1.</text>
</comment>
<keyword evidence="18" id="KW-1185">Reference proteome</keyword>
<evidence type="ECO:0000256" key="13">
    <source>
        <dbReference type="ARBA" id="ARBA00047880"/>
    </source>
</evidence>
<dbReference type="RefSeq" id="WP_302041716.1">
    <property type="nucleotide sequence ID" value="NZ_JAUKPO010000038.1"/>
</dbReference>
<evidence type="ECO:0000256" key="9">
    <source>
        <dbReference type="ARBA" id="ARBA00022777"/>
    </source>
</evidence>
<proteinExistence type="inferred from homology"/>
<dbReference type="InterPro" id="IPR015865">
    <property type="entry name" value="Riboflavin_kinase_bac/euk"/>
</dbReference>
<comment type="pathway">
    <text evidence="3 15">Cofactor biosynthesis; FMN biosynthesis; FMN from riboflavin (ATP route): step 1/1.</text>
</comment>
<dbReference type="PANTHER" id="PTHR22749:SF6">
    <property type="entry name" value="RIBOFLAVIN KINASE"/>
    <property type="match status" value="1"/>
</dbReference>
<evidence type="ECO:0000313" key="18">
    <source>
        <dbReference type="Proteomes" id="UP001168528"/>
    </source>
</evidence>
<protein>
    <recommendedName>
        <fullName evidence="15">Riboflavin biosynthesis protein</fullName>
    </recommendedName>
    <domain>
        <recommendedName>
            <fullName evidence="15">Riboflavin kinase</fullName>
            <ecNumber evidence="15">2.7.1.26</ecNumber>
        </recommendedName>
        <alternativeName>
            <fullName evidence="15">Flavokinase</fullName>
        </alternativeName>
    </domain>
    <domain>
        <recommendedName>
            <fullName evidence="15">FMN adenylyltransferase</fullName>
            <ecNumber evidence="15">2.7.7.2</ecNumber>
        </recommendedName>
        <alternativeName>
            <fullName evidence="15">FAD pyrophosphorylase</fullName>
        </alternativeName>
        <alternativeName>
            <fullName evidence="15">FAD synthase</fullName>
        </alternativeName>
    </domain>
</protein>
<evidence type="ECO:0000256" key="12">
    <source>
        <dbReference type="ARBA" id="ARBA00023268"/>
    </source>
</evidence>
<organism evidence="17 18">
    <name type="scientific">Rhodocytophaga aerolata</name>
    <dbReference type="NCBI Taxonomy" id="455078"/>
    <lineage>
        <taxon>Bacteria</taxon>
        <taxon>Pseudomonadati</taxon>
        <taxon>Bacteroidota</taxon>
        <taxon>Cytophagia</taxon>
        <taxon>Cytophagales</taxon>
        <taxon>Rhodocytophagaceae</taxon>
        <taxon>Rhodocytophaga</taxon>
    </lineage>
</organism>
<evidence type="ECO:0000256" key="6">
    <source>
        <dbReference type="ARBA" id="ARBA00022679"/>
    </source>
</evidence>
<keyword evidence="4 15" id="KW-0285">Flavoprotein</keyword>
<evidence type="ECO:0000256" key="14">
    <source>
        <dbReference type="ARBA" id="ARBA00049494"/>
    </source>
</evidence>
<gene>
    <name evidence="17" type="ORF">Q0590_31880</name>
</gene>
<comment type="function">
    <text evidence="1">Catalyzes the phosphorylation of riboflavin to FMN followed by the adenylation of FMN to FAD.</text>
</comment>
<comment type="similarity">
    <text evidence="15">Belongs to the ribF family.</text>
</comment>
<reference evidence="17" key="1">
    <citation type="submission" date="2023-07" db="EMBL/GenBank/DDBJ databases">
        <title>The genome sequence of Rhodocytophaga aerolata KACC 12507.</title>
        <authorList>
            <person name="Zhang X."/>
        </authorList>
    </citation>
    <scope>NUCLEOTIDE SEQUENCE</scope>
    <source>
        <strain evidence="17">KACC 12507</strain>
    </source>
</reference>
<dbReference type="CDD" id="cd02064">
    <property type="entry name" value="FAD_synthetase_N"/>
    <property type="match status" value="1"/>
</dbReference>
<keyword evidence="8 15" id="KW-0547">Nucleotide-binding</keyword>
<keyword evidence="10 15" id="KW-0274">FAD</keyword>
<dbReference type="NCBIfam" id="NF004162">
    <property type="entry name" value="PRK05627.1-5"/>
    <property type="match status" value="1"/>
</dbReference>
<dbReference type="EC" id="2.7.1.26" evidence="15"/>
<keyword evidence="7 15" id="KW-0548">Nucleotidyltransferase</keyword>
<dbReference type="GO" id="GO:0003919">
    <property type="term" value="F:FMN adenylyltransferase activity"/>
    <property type="evidence" value="ECO:0007669"/>
    <property type="project" value="UniProtKB-EC"/>
</dbReference>
<keyword evidence="5 15" id="KW-0288">FMN</keyword>
<dbReference type="EC" id="2.7.7.2" evidence="15"/>
<evidence type="ECO:0000256" key="10">
    <source>
        <dbReference type="ARBA" id="ARBA00022827"/>
    </source>
</evidence>
<keyword evidence="6 15" id="KW-0808">Transferase</keyword>
<evidence type="ECO:0000256" key="8">
    <source>
        <dbReference type="ARBA" id="ARBA00022741"/>
    </source>
</evidence>
<dbReference type="GO" id="GO:0008531">
    <property type="term" value="F:riboflavin kinase activity"/>
    <property type="evidence" value="ECO:0007669"/>
    <property type="project" value="UniProtKB-EC"/>
</dbReference>
<sequence>MKVHQGLDHFTKLPFAVVTSGTFDGVHVGHQKILARLREVARLHQGETVVITYWPHPRLIVSTDSADLKLLSTIDEKIELLDKHQIDHLVIIPFTKEFSQLSSKEFITQILVEKIGTQKLVIGYDHRFGKNREGSFEHLIQNASTYGFEVEEIPRQDIDDVGVSSTRIRHALMEGNIHIANEYLGSPYTLSGRVVAGDQIGRQLGFPTANIHLEQAYKLVPMDGIYAVKVAHLDKLYQGMLYIGSRPTIDGKMRSIEVNIFDFNQTIYGDRLAIYFMELIRKDQKFDNMHALQVQLQKDYHQTVELFKTIIS</sequence>